<sequence>MYGLPEDTDLSAFVGCKLELVSISLHQVNLNFDGLRKIGITIEGDYAVSGPDVARDRYSAAPEGATGLVGLLGSRVSDVQVVDHGTTTVHFVGGAAIMIYDSEEHYESYQIYIGDRLIVV</sequence>
<dbReference type="RefSeq" id="WP_249773151.1">
    <property type="nucleotide sequence ID" value="NZ_CP097332.1"/>
</dbReference>
<dbReference type="Proteomes" id="UP001056336">
    <property type="component" value="Chromosome"/>
</dbReference>
<reference evidence="1" key="2">
    <citation type="submission" date="2022-05" db="EMBL/GenBank/DDBJ databases">
        <authorList>
            <person name="Kim J.-S."/>
            <person name="Lee K."/>
            <person name="Suh M."/>
            <person name="Eom M."/>
            <person name="Kim J.-S."/>
            <person name="Kim D.-S."/>
            <person name="Ko S.-H."/>
            <person name="Shin Y."/>
            <person name="Lee J.-S."/>
        </authorList>
    </citation>
    <scope>NUCLEOTIDE SEQUENCE</scope>
    <source>
        <strain evidence="1">N237</strain>
    </source>
</reference>
<accession>A0ABY4R0F5</accession>
<dbReference type="Pfam" id="PF19686">
    <property type="entry name" value="DUF6188"/>
    <property type="match status" value="1"/>
</dbReference>
<gene>
    <name evidence="1" type="ORF">M6D93_04440</name>
</gene>
<keyword evidence="2" id="KW-1185">Reference proteome</keyword>
<reference evidence="1" key="1">
    <citation type="journal article" date="2018" name="Int. J. Syst. Evol. Microbiol.">
        <title>Jatrophihabitans telluris sp. nov., isolated from sediment soil of lava forest wetlands and the emended description of the genus Jatrophihabitans.</title>
        <authorList>
            <person name="Lee K.C."/>
            <person name="Suh M.K."/>
            <person name="Eom M.K."/>
            <person name="Kim K.K."/>
            <person name="Kim J.S."/>
            <person name="Kim D.S."/>
            <person name="Ko S.H."/>
            <person name="Shin Y.K."/>
            <person name="Lee J.S."/>
        </authorList>
    </citation>
    <scope>NUCLEOTIDE SEQUENCE</scope>
    <source>
        <strain evidence="1">N237</strain>
    </source>
</reference>
<dbReference type="InterPro" id="IPR046179">
    <property type="entry name" value="DUF6188"/>
</dbReference>
<proteinExistence type="predicted"/>
<name>A0ABY4R0F5_9ACTN</name>
<evidence type="ECO:0000313" key="2">
    <source>
        <dbReference type="Proteomes" id="UP001056336"/>
    </source>
</evidence>
<organism evidence="1 2">
    <name type="scientific">Jatrophihabitans telluris</name>
    <dbReference type="NCBI Taxonomy" id="2038343"/>
    <lineage>
        <taxon>Bacteria</taxon>
        <taxon>Bacillati</taxon>
        <taxon>Actinomycetota</taxon>
        <taxon>Actinomycetes</taxon>
        <taxon>Jatrophihabitantales</taxon>
        <taxon>Jatrophihabitantaceae</taxon>
        <taxon>Jatrophihabitans</taxon>
    </lineage>
</organism>
<dbReference type="EMBL" id="CP097332">
    <property type="protein sequence ID" value="UQX89255.1"/>
    <property type="molecule type" value="Genomic_DNA"/>
</dbReference>
<evidence type="ECO:0000313" key="1">
    <source>
        <dbReference type="EMBL" id="UQX89255.1"/>
    </source>
</evidence>
<protein>
    <submittedName>
        <fullName evidence="1">DUF6188 family protein</fullName>
    </submittedName>
</protein>